<dbReference type="Gene3D" id="3.80.10.10">
    <property type="entry name" value="Ribonuclease Inhibitor"/>
    <property type="match status" value="1"/>
</dbReference>
<dbReference type="AlphaFoldDB" id="A0A4Z2EAW0"/>
<keyword evidence="1" id="KW-0433">Leucine-rich repeat</keyword>
<dbReference type="OrthoDB" id="8956055at2759"/>
<proteinExistence type="predicted"/>
<dbReference type="InterPro" id="IPR051261">
    <property type="entry name" value="NLR"/>
</dbReference>
<dbReference type="SMART" id="SM00368">
    <property type="entry name" value="LRR_RI"/>
    <property type="match status" value="2"/>
</dbReference>
<comment type="caution">
    <text evidence="3">The sequence shown here is derived from an EMBL/GenBank/DDBJ whole genome shotgun (WGS) entry which is preliminary data.</text>
</comment>
<name>A0A4Z2EAW0_9TELE</name>
<dbReference type="Pfam" id="PF13516">
    <property type="entry name" value="LRR_6"/>
    <property type="match status" value="1"/>
</dbReference>
<evidence type="ECO:0000313" key="3">
    <source>
        <dbReference type="EMBL" id="TNN25976.1"/>
    </source>
</evidence>
<accession>A0A4Z2EAW0</accession>
<dbReference type="InterPro" id="IPR001611">
    <property type="entry name" value="Leu-rich_rpt"/>
</dbReference>
<dbReference type="InterPro" id="IPR032675">
    <property type="entry name" value="LRR_dom_sf"/>
</dbReference>
<dbReference type="Proteomes" id="UP000314294">
    <property type="component" value="Unassembled WGS sequence"/>
</dbReference>
<evidence type="ECO:0000313" key="4">
    <source>
        <dbReference type="Proteomes" id="UP000314294"/>
    </source>
</evidence>
<organism evidence="3 4">
    <name type="scientific">Liparis tanakae</name>
    <name type="common">Tanaka's snailfish</name>
    <dbReference type="NCBI Taxonomy" id="230148"/>
    <lineage>
        <taxon>Eukaryota</taxon>
        <taxon>Metazoa</taxon>
        <taxon>Chordata</taxon>
        <taxon>Craniata</taxon>
        <taxon>Vertebrata</taxon>
        <taxon>Euteleostomi</taxon>
        <taxon>Actinopterygii</taxon>
        <taxon>Neopterygii</taxon>
        <taxon>Teleostei</taxon>
        <taxon>Neoteleostei</taxon>
        <taxon>Acanthomorphata</taxon>
        <taxon>Eupercaria</taxon>
        <taxon>Perciformes</taxon>
        <taxon>Cottioidei</taxon>
        <taxon>Cottales</taxon>
        <taxon>Liparidae</taxon>
        <taxon>Liparis</taxon>
    </lineage>
</organism>
<dbReference type="EMBL" id="SRLO01011228">
    <property type="protein sequence ID" value="TNN25976.1"/>
    <property type="molecule type" value="Genomic_DNA"/>
</dbReference>
<evidence type="ECO:0000256" key="1">
    <source>
        <dbReference type="ARBA" id="ARBA00022614"/>
    </source>
</evidence>
<dbReference type="SUPFAM" id="SSF52047">
    <property type="entry name" value="RNI-like"/>
    <property type="match status" value="1"/>
</dbReference>
<protein>
    <submittedName>
        <fullName evidence="3">Ribonuclease inhibitor</fullName>
    </submittedName>
</protein>
<evidence type="ECO:0000256" key="2">
    <source>
        <dbReference type="ARBA" id="ARBA00022737"/>
    </source>
</evidence>
<keyword evidence="2" id="KW-0677">Repeat</keyword>
<reference evidence="3 4" key="1">
    <citation type="submission" date="2019-03" db="EMBL/GenBank/DDBJ databases">
        <title>First draft genome of Liparis tanakae, snailfish: a comprehensive survey of snailfish specific genes.</title>
        <authorList>
            <person name="Kim W."/>
            <person name="Song I."/>
            <person name="Jeong J.-H."/>
            <person name="Kim D."/>
            <person name="Kim S."/>
            <person name="Ryu S."/>
            <person name="Song J.Y."/>
            <person name="Lee S.K."/>
        </authorList>
    </citation>
    <scope>NUCLEOTIDE SEQUENCE [LARGE SCALE GENOMIC DNA]</scope>
    <source>
        <tissue evidence="3">Muscle</tissue>
    </source>
</reference>
<sequence>MSEGPDSSNGVLLPSHITQYLFRLSGCRISEEGCSSLGSALKSNPSSLRELDLRGNQLQDSGVKLLTGFLESPRCRLETLRWK</sequence>
<dbReference type="PANTHER" id="PTHR24106">
    <property type="entry name" value="NACHT, LRR AND CARD DOMAINS-CONTAINING"/>
    <property type="match status" value="1"/>
</dbReference>
<keyword evidence="4" id="KW-1185">Reference proteome</keyword>
<gene>
    <name evidence="3" type="primary">RNH1_1</name>
    <name evidence="3" type="ORF">EYF80_063888</name>
</gene>